<evidence type="ECO:0000256" key="1">
    <source>
        <dbReference type="SAM" id="MobiDB-lite"/>
    </source>
</evidence>
<dbReference type="Proteomes" id="UP001367508">
    <property type="component" value="Unassembled WGS sequence"/>
</dbReference>
<gene>
    <name evidence="2" type="ORF">VNO77_18857</name>
</gene>
<feature type="compositionally biased region" description="Polar residues" evidence="1">
    <location>
        <begin position="1"/>
        <end position="10"/>
    </location>
</feature>
<sequence>MGFQKNSTGSALKKLNSDREDLDPVPPMATLLTYSRMDGFFWLLGMVLLPGIERYDYPKNGLQSAYLWLTMLIYSPANGSISHWIHGTSR</sequence>
<feature type="region of interest" description="Disordered" evidence="1">
    <location>
        <begin position="1"/>
        <end position="20"/>
    </location>
</feature>
<organism evidence="2 3">
    <name type="scientific">Canavalia gladiata</name>
    <name type="common">Sword bean</name>
    <name type="synonym">Dolichos gladiatus</name>
    <dbReference type="NCBI Taxonomy" id="3824"/>
    <lineage>
        <taxon>Eukaryota</taxon>
        <taxon>Viridiplantae</taxon>
        <taxon>Streptophyta</taxon>
        <taxon>Embryophyta</taxon>
        <taxon>Tracheophyta</taxon>
        <taxon>Spermatophyta</taxon>
        <taxon>Magnoliopsida</taxon>
        <taxon>eudicotyledons</taxon>
        <taxon>Gunneridae</taxon>
        <taxon>Pentapetalae</taxon>
        <taxon>rosids</taxon>
        <taxon>fabids</taxon>
        <taxon>Fabales</taxon>
        <taxon>Fabaceae</taxon>
        <taxon>Papilionoideae</taxon>
        <taxon>50 kb inversion clade</taxon>
        <taxon>NPAAA clade</taxon>
        <taxon>indigoferoid/millettioid clade</taxon>
        <taxon>Phaseoleae</taxon>
        <taxon>Canavalia</taxon>
    </lineage>
</organism>
<accession>A0AAN9QP28</accession>
<dbReference type="EMBL" id="JAYMYQ010000004">
    <property type="protein sequence ID" value="KAK7338253.1"/>
    <property type="molecule type" value="Genomic_DNA"/>
</dbReference>
<name>A0AAN9QP28_CANGL</name>
<evidence type="ECO:0000313" key="2">
    <source>
        <dbReference type="EMBL" id="KAK7338253.1"/>
    </source>
</evidence>
<evidence type="ECO:0000313" key="3">
    <source>
        <dbReference type="Proteomes" id="UP001367508"/>
    </source>
</evidence>
<proteinExistence type="predicted"/>
<reference evidence="2 3" key="1">
    <citation type="submission" date="2024-01" db="EMBL/GenBank/DDBJ databases">
        <title>The genomes of 5 underutilized Papilionoideae crops provide insights into root nodulation and disease resistanc.</title>
        <authorList>
            <person name="Jiang F."/>
        </authorList>
    </citation>
    <scope>NUCLEOTIDE SEQUENCE [LARGE SCALE GENOMIC DNA]</scope>
    <source>
        <strain evidence="2">LVBAO_FW01</strain>
        <tissue evidence="2">Leaves</tissue>
    </source>
</reference>
<keyword evidence="3" id="KW-1185">Reference proteome</keyword>
<protein>
    <submittedName>
        <fullName evidence="2">Uncharacterized protein</fullName>
    </submittedName>
</protein>
<comment type="caution">
    <text evidence="2">The sequence shown here is derived from an EMBL/GenBank/DDBJ whole genome shotgun (WGS) entry which is preliminary data.</text>
</comment>
<dbReference type="AlphaFoldDB" id="A0AAN9QP28"/>